<dbReference type="Proteomes" id="UP000663879">
    <property type="component" value="Unassembled WGS sequence"/>
</dbReference>
<keyword evidence="2" id="KW-0732">Signal</keyword>
<keyword evidence="4" id="KW-1185">Reference proteome</keyword>
<keyword evidence="1" id="KW-1133">Transmembrane helix</keyword>
<dbReference type="AlphaFoldDB" id="A0A813S042"/>
<gene>
    <name evidence="3" type="ORF">OXX778_LOCUS5884</name>
</gene>
<evidence type="ECO:0000313" key="4">
    <source>
        <dbReference type="Proteomes" id="UP000663879"/>
    </source>
</evidence>
<feature type="transmembrane region" description="Helical" evidence="1">
    <location>
        <begin position="110"/>
        <end position="128"/>
    </location>
</feature>
<dbReference type="EMBL" id="CAJNOC010000666">
    <property type="protein sequence ID" value="CAF0789313.1"/>
    <property type="molecule type" value="Genomic_DNA"/>
</dbReference>
<evidence type="ECO:0000313" key="3">
    <source>
        <dbReference type="EMBL" id="CAF0789313.1"/>
    </source>
</evidence>
<accession>A0A813S042</accession>
<feature type="signal peptide" evidence="2">
    <location>
        <begin position="1"/>
        <end position="22"/>
    </location>
</feature>
<protein>
    <recommendedName>
        <fullName evidence="5">UPAR/Ly6 domain-containing protein</fullName>
    </recommendedName>
</protein>
<evidence type="ECO:0000256" key="1">
    <source>
        <dbReference type="SAM" id="Phobius"/>
    </source>
</evidence>
<keyword evidence="1" id="KW-0812">Transmembrane</keyword>
<reference evidence="3" key="1">
    <citation type="submission" date="2021-02" db="EMBL/GenBank/DDBJ databases">
        <authorList>
            <person name="Nowell W R."/>
        </authorList>
    </citation>
    <scope>NUCLEOTIDE SEQUENCE</scope>
    <source>
        <strain evidence="3">Ploen Becks lab</strain>
    </source>
</reference>
<keyword evidence="1" id="KW-0472">Membrane</keyword>
<proteinExistence type="predicted"/>
<name>A0A813S042_9BILA</name>
<dbReference type="Gene3D" id="2.10.60.10">
    <property type="entry name" value="CD59"/>
    <property type="match status" value="1"/>
</dbReference>
<evidence type="ECO:0008006" key="5">
    <source>
        <dbReference type="Google" id="ProtNLM"/>
    </source>
</evidence>
<comment type="caution">
    <text evidence="3">The sequence shown here is derived from an EMBL/GenBank/DDBJ whole genome shotgun (WGS) entry which is preliminary data.</text>
</comment>
<evidence type="ECO:0000256" key="2">
    <source>
        <dbReference type="SAM" id="SignalP"/>
    </source>
</evidence>
<sequence length="134" mass="14688">MKFSNNLILLISILGLVKYSLGLKCYTCASCNVFSLANQTTCEPGLDRCATLTVSISGLTTNVGTCFPSIYCNKANLTSIWNQYAANNSISEATLSDVRCCSTDLCNSSFLYKFSNLVGILSLIFYLFSFKTIY</sequence>
<dbReference type="InterPro" id="IPR045860">
    <property type="entry name" value="Snake_toxin-like_sf"/>
</dbReference>
<organism evidence="3 4">
    <name type="scientific">Brachionus calyciflorus</name>
    <dbReference type="NCBI Taxonomy" id="104777"/>
    <lineage>
        <taxon>Eukaryota</taxon>
        <taxon>Metazoa</taxon>
        <taxon>Spiralia</taxon>
        <taxon>Gnathifera</taxon>
        <taxon>Rotifera</taxon>
        <taxon>Eurotatoria</taxon>
        <taxon>Monogononta</taxon>
        <taxon>Pseudotrocha</taxon>
        <taxon>Ploima</taxon>
        <taxon>Brachionidae</taxon>
        <taxon>Brachionus</taxon>
    </lineage>
</organism>
<feature type="chain" id="PRO_5032527638" description="UPAR/Ly6 domain-containing protein" evidence="2">
    <location>
        <begin position="23"/>
        <end position="134"/>
    </location>
</feature>
<dbReference type="SUPFAM" id="SSF57302">
    <property type="entry name" value="Snake toxin-like"/>
    <property type="match status" value="1"/>
</dbReference>